<feature type="signal peptide" evidence="1">
    <location>
        <begin position="1"/>
        <end position="23"/>
    </location>
</feature>
<proteinExistence type="predicted"/>
<accession>A0A6V7U053</accession>
<sequence>MLKIKNIFLKLFLTVYLLKELKGQIFIQTNNANKYFPQNEQSPQVFTLNSLTIRNEKIIIEGNIKTFLPFEHKLFINPIMKGCEQQPNSHFHPFYLVNTNVKLTYFLNSNEDLINYRKGINICIEVKFKENSIKRLLLNSIARYKGTHRQKDSMFRNRISAIPAIHQSNN</sequence>
<gene>
    <name evidence="2" type="ORF">MENT_LOCUS6437</name>
</gene>
<evidence type="ECO:0000256" key="1">
    <source>
        <dbReference type="SAM" id="SignalP"/>
    </source>
</evidence>
<reference evidence="2 3" key="1">
    <citation type="submission" date="2020-08" db="EMBL/GenBank/DDBJ databases">
        <authorList>
            <person name="Koutsovoulos G."/>
            <person name="Danchin GJ E."/>
        </authorList>
    </citation>
    <scope>NUCLEOTIDE SEQUENCE [LARGE SCALE GENOMIC DNA]</scope>
</reference>
<name>A0A6V7U053_MELEN</name>
<evidence type="ECO:0000313" key="3">
    <source>
        <dbReference type="Proteomes" id="UP000580250"/>
    </source>
</evidence>
<comment type="caution">
    <text evidence="2">The sequence shown here is derived from an EMBL/GenBank/DDBJ whole genome shotgun (WGS) entry which is preliminary data.</text>
</comment>
<dbReference type="AlphaFoldDB" id="A0A6V7U053"/>
<evidence type="ECO:0000313" key="2">
    <source>
        <dbReference type="EMBL" id="CAD2140289.1"/>
    </source>
</evidence>
<dbReference type="Proteomes" id="UP000580250">
    <property type="component" value="Unassembled WGS sequence"/>
</dbReference>
<organism evidence="2 3">
    <name type="scientific">Meloidogyne enterolobii</name>
    <name type="common">Root-knot nematode worm</name>
    <name type="synonym">Meloidogyne mayaguensis</name>
    <dbReference type="NCBI Taxonomy" id="390850"/>
    <lineage>
        <taxon>Eukaryota</taxon>
        <taxon>Metazoa</taxon>
        <taxon>Ecdysozoa</taxon>
        <taxon>Nematoda</taxon>
        <taxon>Chromadorea</taxon>
        <taxon>Rhabditida</taxon>
        <taxon>Tylenchina</taxon>
        <taxon>Tylenchomorpha</taxon>
        <taxon>Tylenchoidea</taxon>
        <taxon>Meloidogynidae</taxon>
        <taxon>Meloidogyninae</taxon>
        <taxon>Meloidogyne</taxon>
    </lineage>
</organism>
<feature type="chain" id="PRO_5027872166" evidence="1">
    <location>
        <begin position="24"/>
        <end position="170"/>
    </location>
</feature>
<protein>
    <submittedName>
        <fullName evidence="2">Uncharacterized protein</fullName>
    </submittedName>
</protein>
<keyword evidence="1" id="KW-0732">Signal</keyword>
<dbReference type="EMBL" id="CAJEWN010000025">
    <property type="protein sequence ID" value="CAD2140289.1"/>
    <property type="molecule type" value="Genomic_DNA"/>
</dbReference>